<dbReference type="EMBL" id="CP099427">
    <property type="protein sequence ID" value="USW57739.1"/>
    <property type="molecule type" value="Genomic_DNA"/>
</dbReference>
<organism evidence="2 3">
    <name type="scientific">Septoria linicola</name>
    <dbReference type="NCBI Taxonomy" id="215465"/>
    <lineage>
        <taxon>Eukaryota</taxon>
        <taxon>Fungi</taxon>
        <taxon>Dikarya</taxon>
        <taxon>Ascomycota</taxon>
        <taxon>Pezizomycotina</taxon>
        <taxon>Dothideomycetes</taxon>
        <taxon>Dothideomycetidae</taxon>
        <taxon>Mycosphaerellales</taxon>
        <taxon>Mycosphaerellaceae</taxon>
        <taxon>Septoria</taxon>
    </lineage>
</organism>
<protein>
    <submittedName>
        <fullName evidence="2">Uncharacterized protein</fullName>
    </submittedName>
</protein>
<keyword evidence="1" id="KW-0732">Signal</keyword>
<reference evidence="2" key="1">
    <citation type="submission" date="2022-06" db="EMBL/GenBank/DDBJ databases">
        <title>Complete genome sequences of two strains of the flax pathogen Septoria linicola.</title>
        <authorList>
            <person name="Lapalu N."/>
            <person name="Simon A."/>
            <person name="Demenou B."/>
            <person name="Paumier D."/>
            <person name="Guillot M.-P."/>
            <person name="Gout L."/>
            <person name="Valade R."/>
        </authorList>
    </citation>
    <scope>NUCLEOTIDE SEQUENCE</scope>
    <source>
        <strain evidence="2">SE15195</strain>
    </source>
</reference>
<evidence type="ECO:0000313" key="2">
    <source>
        <dbReference type="EMBL" id="USW57739.1"/>
    </source>
</evidence>
<evidence type="ECO:0000256" key="1">
    <source>
        <dbReference type="SAM" id="SignalP"/>
    </source>
</evidence>
<dbReference type="Proteomes" id="UP001056384">
    <property type="component" value="Chromosome 10"/>
</dbReference>
<feature type="signal peptide" evidence="1">
    <location>
        <begin position="1"/>
        <end position="19"/>
    </location>
</feature>
<name>A0A9Q9AYH1_9PEZI</name>
<evidence type="ECO:0000313" key="3">
    <source>
        <dbReference type="Proteomes" id="UP001056384"/>
    </source>
</evidence>
<sequence>MQIARTILLLGTLTCAAVADISNKTATTFAHGIYNTNNVTLSTATTVPEASLTISDGERAAVTPAGLICHDDRKPYPCFGIERRLAIEAIDWFCGVYHDHVFDIPFNNVGGTYYYASSNAGPEPKGVFNTLADQGKITVTISILDDKCAPVVVMSQEACRQWLRIPIDQCDIEGVSNKHGGYIDHGCLRYEFQPNPIYWPSCGYKHCSVSGQTCYVDGNEFAPLSALAM</sequence>
<proteinExistence type="predicted"/>
<accession>A0A9Q9AYH1</accession>
<feature type="chain" id="PRO_5040182321" evidence="1">
    <location>
        <begin position="20"/>
        <end position="229"/>
    </location>
</feature>
<gene>
    <name evidence="2" type="ORF">Slin15195_G110580</name>
</gene>
<dbReference type="AlphaFoldDB" id="A0A9Q9AYH1"/>
<keyword evidence="3" id="KW-1185">Reference proteome</keyword>